<dbReference type="InterPro" id="IPR029058">
    <property type="entry name" value="AB_hydrolase_fold"/>
</dbReference>
<evidence type="ECO:0000256" key="1">
    <source>
        <dbReference type="SAM" id="Phobius"/>
    </source>
</evidence>
<dbReference type="EMBL" id="CP060007">
    <property type="protein sequence ID" value="QNA45615.1"/>
    <property type="molecule type" value="Genomic_DNA"/>
</dbReference>
<dbReference type="GO" id="GO:0016787">
    <property type="term" value="F:hydrolase activity"/>
    <property type="evidence" value="ECO:0007669"/>
    <property type="project" value="UniProtKB-KW"/>
</dbReference>
<sequence length="272" mass="31185">MQLKTKRRLKNTLKIIVALYLVGGVALWYLQETIFFHPKKIRAGEPFRYKGPHEEVNIPVDASSVLNFVKFFPADTASTKGIVLYFHGNRENINRYAAASVYFTKHGYEVWMPDYPGFGKTTGKFNEERLYDDAHAIYKLATKRFSADSMIIYGRSLGTGVATELASNQPCKRLILETPYYSLRELAGAHFPMYPVGFLVRYQFPLYEYLQTVMVPVTVFHGTKDAVIPYKHSSRLKPLMKKGDEFITIEKGGHNNLASYDLFQQKLDSLLR</sequence>
<dbReference type="KEGG" id="lacs:H4075_05285"/>
<keyword evidence="3" id="KW-0378">Hydrolase</keyword>
<dbReference type="InterPro" id="IPR022742">
    <property type="entry name" value="Hydrolase_4"/>
</dbReference>
<dbReference type="SUPFAM" id="SSF53474">
    <property type="entry name" value="alpha/beta-Hydrolases"/>
    <property type="match status" value="1"/>
</dbReference>
<gene>
    <name evidence="3" type="ORF">H4075_05285</name>
</gene>
<dbReference type="Proteomes" id="UP000515344">
    <property type="component" value="Chromosome"/>
</dbReference>
<proteinExistence type="predicted"/>
<keyword evidence="4" id="KW-1185">Reference proteome</keyword>
<reference evidence="4" key="1">
    <citation type="submission" date="2020-08" db="EMBL/GenBank/DDBJ databases">
        <title>Lacibacter sp. S13-6-6 genome sequencing.</title>
        <authorList>
            <person name="Jin L."/>
        </authorList>
    </citation>
    <scope>NUCLEOTIDE SEQUENCE [LARGE SCALE GENOMIC DNA]</scope>
    <source>
        <strain evidence="4">S13-6-6</strain>
    </source>
</reference>
<evidence type="ECO:0000313" key="4">
    <source>
        <dbReference type="Proteomes" id="UP000515344"/>
    </source>
</evidence>
<dbReference type="PANTHER" id="PTHR12277:SF81">
    <property type="entry name" value="PROTEIN ABHD13"/>
    <property type="match status" value="1"/>
</dbReference>
<keyword evidence="1" id="KW-1133">Transmembrane helix</keyword>
<evidence type="ECO:0000313" key="3">
    <source>
        <dbReference type="EMBL" id="QNA45615.1"/>
    </source>
</evidence>
<feature type="domain" description="Serine aminopeptidase S33" evidence="2">
    <location>
        <begin position="78"/>
        <end position="185"/>
    </location>
</feature>
<organism evidence="3 4">
    <name type="scientific">Lacibacter sediminis</name>
    <dbReference type="NCBI Taxonomy" id="2760713"/>
    <lineage>
        <taxon>Bacteria</taxon>
        <taxon>Pseudomonadati</taxon>
        <taxon>Bacteroidota</taxon>
        <taxon>Chitinophagia</taxon>
        <taxon>Chitinophagales</taxon>
        <taxon>Chitinophagaceae</taxon>
        <taxon>Lacibacter</taxon>
    </lineage>
</organism>
<feature type="transmembrane region" description="Helical" evidence="1">
    <location>
        <begin position="12"/>
        <end position="30"/>
    </location>
</feature>
<dbReference type="RefSeq" id="WP_182804827.1">
    <property type="nucleotide sequence ID" value="NZ_CP060007.1"/>
</dbReference>
<accession>A0A7G5XJG2</accession>
<protein>
    <submittedName>
        <fullName evidence="3">Alpha/beta fold hydrolase</fullName>
    </submittedName>
</protein>
<keyword evidence="1" id="KW-0812">Transmembrane</keyword>
<dbReference type="Gene3D" id="3.40.50.1820">
    <property type="entry name" value="alpha/beta hydrolase"/>
    <property type="match status" value="1"/>
</dbReference>
<dbReference type="AlphaFoldDB" id="A0A7G5XJG2"/>
<keyword evidence="1" id="KW-0472">Membrane</keyword>
<name>A0A7G5XJG2_9BACT</name>
<dbReference type="PANTHER" id="PTHR12277">
    <property type="entry name" value="ALPHA/BETA HYDROLASE DOMAIN-CONTAINING PROTEIN"/>
    <property type="match status" value="1"/>
</dbReference>
<evidence type="ECO:0000259" key="2">
    <source>
        <dbReference type="Pfam" id="PF12146"/>
    </source>
</evidence>
<dbReference type="Pfam" id="PF12146">
    <property type="entry name" value="Hydrolase_4"/>
    <property type="match status" value="1"/>
</dbReference>